<dbReference type="PROSITE" id="PS51352">
    <property type="entry name" value="THIOREDOXIN_2"/>
    <property type="match status" value="1"/>
</dbReference>
<dbReference type="GO" id="GO:0033554">
    <property type="term" value="P:cellular response to stress"/>
    <property type="evidence" value="ECO:0007669"/>
    <property type="project" value="TreeGrafter"/>
</dbReference>
<dbReference type="Proteomes" id="UP000194280">
    <property type="component" value="Unassembled WGS sequence"/>
</dbReference>
<evidence type="ECO:0000259" key="4">
    <source>
        <dbReference type="PROSITE" id="PS51352"/>
    </source>
</evidence>
<evidence type="ECO:0000313" key="6">
    <source>
        <dbReference type="Proteomes" id="UP000194280"/>
    </source>
</evidence>
<dbReference type="InterPro" id="IPR050217">
    <property type="entry name" value="Peroxiredoxin"/>
</dbReference>
<dbReference type="FunCoup" id="A0A1Z5TRT5">
    <property type="interactions" value="1849"/>
</dbReference>
<dbReference type="GO" id="GO:0045454">
    <property type="term" value="P:cell redox homeostasis"/>
    <property type="evidence" value="ECO:0007669"/>
    <property type="project" value="TreeGrafter"/>
</dbReference>
<dbReference type="SUPFAM" id="SSF52833">
    <property type="entry name" value="Thioredoxin-like"/>
    <property type="match status" value="1"/>
</dbReference>
<dbReference type="OrthoDB" id="185659at2759"/>
<evidence type="ECO:0000256" key="1">
    <source>
        <dbReference type="ARBA" id="ARBA00009796"/>
    </source>
</evidence>
<dbReference type="PANTHER" id="PTHR10681:SF128">
    <property type="entry name" value="THIOREDOXIN-DEPENDENT PEROXIDE REDUCTASE, MITOCHONDRIAL"/>
    <property type="match status" value="1"/>
</dbReference>
<keyword evidence="2" id="KW-0560">Oxidoreductase</keyword>
<dbReference type="PANTHER" id="PTHR10681">
    <property type="entry name" value="THIOREDOXIN PEROXIDASE"/>
    <property type="match status" value="1"/>
</dbReference>
<sequence length="341" mass="36859">MASIKSVQVGKPAPDFNCTAVVDGRLKGNTTHSISYLQKNKPPETSKLTFNPSDQTEVTLTSYTQANHWLILVFFPKAFSFICPTEIKAFSARLEEFLYSRSCAVVFASTDSEHCLKAWNATGDMEGGLGGVHVPLISDCNHRLSRDYGVLIEEEGVAQRALFIIDPKGVVRSITVNDADVGRSVDEAQRVLDALKFKDEFGEGCPVDWKKGDAGINTTTPMEGKLELKKSWSEWARPKLQRAWSGTSARSSHGATPSLITLSNVAGNGPASPVPNVSPHHASLTKLNREGFASVESLGALVSPTTPNRLENDMDEGMLAQRMENMKAAMANSGMSVGIAS</sequence>
<organism evidence="5 6">
    <name type="scientific">Hortaea werneckii EXF-2000</name>
    <dbReference type="NCBI Taxonomy" id="1157616"/>
    <lineage>
        <taxon>Eukaryota</taxon>
        <taxon>Fungi</taxon>
        <taxon>Dikarya</taxon>
        <taxon>Ascomycota</taxon>
        <taxon>Pezizomycotina</taxon>
        <taxon>Dothideomycetes</taxon>
        <taxon>Dothideomycetidae</taxon>
        <taxon>Mycosphaerellales</taxon>
        <taxon>Teratosphaeriaceae</taxon>
        <taxon>Hortaea</taxon>
    </lineage>
</organism>
<dbReference type="GO" id="GO:0008379">
    <property type="term" value="F:thioredoxin peroxidase activity"/>
    <property type="evidence" value="ECO:0007669"/>
    <property type="project" value="TreeGrafter"/>
</dbReference>
<evidence type="ECO:0000256" key="2">
    <source>
        <dbReference type="ARBA" id="ARBA00023002"/>
    </source>
</evidence>
<proteinExistence type="inferred from homology"/>
<dbReference type="InterPro" id="IPR036249">
    <property type="entry name" value="Thioredoxin-like_sf"/>
</dbReference>
<protein>
    <recommendedName>
        <fullName evidence="4">Thioredoxin domain-containing protein</fullName>
    </recommendedName>
</protein>
<dbReference type="STRING" id="1157616.A0A1Z5TRT5"/>
<reference evidence="5 6" key="1">
    <citation type="submission" date="2017-01" db="EMBL/GenBank/DDBJ databases">
        <title>The recent genome duplication of the halophilic yeast Hortaea werneckii: insights from long-read sequencing.</title>
        <authorList>
            <person name="Sinha S."/>
            <person name="Flibotte S."/>
            <person name="Neira M."/>
            <person name="Lenassi M."/>
            <person name="Gostincar C."/>
            <person name="Stajich J.E."/>
            <person name="Nislow C.E."/>
        </authorList>
    </citation>
    <scope>NUCLEOTIDE SEQUENCE [LARGE SCALE GENOMIC DNA]</scope>
    <source>
        <strain evidence="5 6">EXF-2000</strain>
    </source>
</reference>
<dbReference type="GO" id="GO:0006979">
    <property type="term" value="P:response to oxidative stress"/>
    <property type="evidence" value="ECO:0007669"/>
    <property type="project" value="TreeGrafter"/>
</dbReference>
<feature type="domain" description="Thioredoxin" evidence="4">
    <location>
        <begin position="7"/>
        <end position="197"/>
    </location>
</feature>
<dbReference type="InterPro" id="IPR000866">
    <property type="entry name" value="AhpC/TSA"/>
</dbReference>
<comment type="similarity">
    <text evidence="1">Belongs to the peroxiredoxin family. AhpC/Prx1 subfamily.</text>
</comment>
<dbReference type="Pfam" id="PF00578">
    <property type="entry name" value="AhpC-TSA"/>
    <property type="match status" value="1"/>
</dbReference>
<keyword evidence="6" id="KW-1185">Reference proteome</keyword>
<dbReference type="Gene3D" id="3.40.30.10">
    <property type="entry name" value="Glutaredoxin"/>
    <property type="match status" value="1"/>
</dbReference>
<dbReference type="EMBL" id="MUNK01000008">
    <property type="protein sequence ID" value="OTA38714.1"/>
    <property type="molecule type" value="Genomic_DNA"/>
</dbReference>
<feature type="region of interest" description="Disordered" evidence="3">
    <location>
        <begin position="260"/>
        <end position="281"/>
    </location>
</feature>
<evidence type="ECO:0000256" key="3">
    <source>
        <dbReference type="SAM" id="MobiDB-lite"/>
    </source>
</evidence>
<name>A0A1Z5TRT5_HORWE</name>
<accession>A0A1Z5TRT5</accession>
<dbReference type="GO" id="GO:0042744">
    <property type="term" value="P:hydrogen peroxide catabolic process"/>
    <property type="evidence" value="ECO:0007669"/>
    <property type="project" value="TreeGrafter"/>
</dbReference>
<dbReference type="InterPro" id="IPR019479">
    <property type="entry name" value="Peroxiredoxin_C"/>
</dbReference>
<gene>
    <name evidence="5" type="ORF">BTJ68_01137</name>
</gene>
<dbReference type="AlphaFoldDB" id="A0A1Z5TRT5"/>
<evidence type="ECO:0000313" key="5">
    <source>
        <dbReference type="EMBL" id="OTA38714.1"/>
    </source>
</evidence>
<dbReference type="VEuPathDB" id="FungiDB:BTJ68_01137"/>
<dbReference type="CDD" id="cd03015">
    <property type="entry name" value="PRX_Typ2cys"/>
    <property type="match status" value="1"/>
</dbReference>
<comment type="caution">
    <text evidence="5">The sequence shown here is derived from an EMBL/GenBank/DDBJ whole genome shotgun (WGS) entry which is preliminary data.</text>
</comment>
<dbReference type="InParanoid" id="A0A1Z5TRT5"/>
<dbReference type="InterPro" id="IPR013766">
    <property type="entry name" value="Thioredoxin_domain"/>
</dbReference>
<dbReference type="GO" id="GO:0005829">
    <property type="term" value="C:cytosol"/>
    <property type="evidence" value="ECO:0007669"/>
    <property type="project" value="TreeGrafter"/>
</dbReference>
<dbReference type="Pfam" id="PF10417">
    <property type="entry name" value="1-cysPrx_C"/>
    <property type="match status" value="1"/>
</dbReference>